<evidence type="ECO:0000313" key="2">
    <source>
        <dbReference type="EMBL" id="BBJ05897.1"/>
    </source>
</evidence>
<feature type="signal peptide" evidence="1">
    <location>
        <begin position="1"/>
        <end position="23"/>
    </location>
</feature>
<evidence type="ECO:0008006" key="3">
    <source>
        <dbReference type="Google" id="ProtNLM"/>
    </source>
</evidence>
<accession>A0A455WG95</accession>
<evidence type="ECO:0000256" key="1">
    <source>
        <dbReference type="SAM" id="SignalP"/>
    </source>
</evidence>
<dbReference type="EMBL" id="AP019537">
    <property type="protein sequence ID" value="BBJ05897.1"/>
    <property type="molecule type" value="Genomic_DNA"/>
</dbReference>
<protein>
    <recommendedName>
        <fullName evidence="3">Phosphodiester glycosidase domain-containing protein</fullName>
    </recommendedName>
</protein>
<feature type="chain" id="PRO_5019797329" description="Phosphodiester glycosidase domain-containing protein" evidence="1">
    <location>
        <begin position="24"/>
        <end position="302"/>
    </location>
</feature>
<sequence>MVKPTFSALAMVACLFTTVTTQAETTISALAEDLQQRLTQTPETLRWLKPNKDEPLAHTDLGIDPETCEAPVLARAGTHPRFLVRCVNRALVNFRVTDIQTLTSWAYADGDWGTGQIIAIRGIDNSPTSRYSSRKVEYETVWHKGEPAGPYERSLTVLSETDLRKLAKFWNGFDTGELPVLESLERWRQLTWPDAVVGLRRNGQLLLQHGTLAGTSDLLEKLSSKDALPPFARGLIRPVKKVWRGTTPPGEPMFLLHSLRANGTDYALALSDVTGGTGSQNIQRLSAGLPYELVFLPIERNL</sequence>
<proteinExistence type="predicted"/>
<keyword evidence="1" id="KW-0732">Signal</keyword>
<dbReference type="AlphaFoldDB" id="A0A455WG95"/>
<reference evidence="2" key="1">
    <citation type="submission" date="2019-03" db="EMBL/GenBank/DDBJ databases">
        <title>Whole genome analysis of nitrate-reducing bacteria Marinobacter hydrocarbonoclasticus YB03.</title>
        <authorList>
            <person name="Azam A.H."/>
            <person name="Yuk S.R."/>
            <person name="Kamarisima K."/>
            <person name="Miyanaga K."/>
            <person name="Tanji Y."/>
        </authorList>
    </citation>
    <scope>NUCLEOTIDE SEQUENCE</scope>
    <source>
        <strain evidence="2">YB03</strain>
    </source>
</reference>
<gene>
    <name evidence="2" type="ORF">YBY_37460</name>
</gene>
<name>A0A455WG95_MARNT</name>
<organism evidence="2">
    <name type="scientific">Marinobacter nauticus</name>
    <name type="common">Marinobacter hydrocarbonoclasticus</name>
    <name type="synonym">Marinobacter aquaeolei</name>
    <dbReference type="NCBI Taxonomy" id="2743"/>
    <lineage>
        <taxon>Bacteria</taxon>
        <taxon>Pseudomonadati</taxon>
        <taxon>Pseudomonadota</taxon>
        <taxon>Gammaproteobacteria</taxon>
        <taxon>Pseudomonadales</taxon>
        <taxon>Marinobacteraceae</taxon>
        <taxon>Marinobacter</taxon>
    </lineage>
</organism>